<gene>
    <name evidence="2" type="ORF">HBH26_00355</name>
</gene>
<reference evidence="2 3" key="1">
    <citation type="submission" date="2020-03" db="EMBL/GenBank/DDBJ databases">
        <authorList>
            <person name="Wang L."/>
            <person name="He N."/>
            <person name="Li Y."/>
            <person name="Fang Y."/>
            <person name="Zhang F."/>
        </authorList>
    </citation>
    <scope>NUCLEOTIDE SEQUENCE [LARGE SCALE GENOMIC DNA]</scope>
    <source>
        <strain evidence="2 3">36D10-4-7</strain>
    </source>
</reference>
<sequence length="74" mass="8221">MSDLYYLNLRGGGRERVEIRAAGVDEARNMAVRYLGQYLTEHPAFADEGHWRLSVEDVAGSVLTTVIVATVTPR</sequence>
<evidence type="ECO:0000313" key="2">
    <source>
        <dbReference type="EMBL" id="NJR77063.1"/>
    </source>
</evidence>
<feature type="domain" description="DUF6894" evidence="1">
    <location>
        <begin position="4"/>
        <end position="68"/>
    </location>
</feature>
<accession>A0ABX1CJJ4</accession>
<evidence type="ECO:0000259" key="1">
    <source>
        <dbReference type="Pfam" id="PF21834"/>
    </source>
</evidence>
<keyword evidence="3" id="KW-1185">Reference proteome</keyword>
<protein>
    <recommendedName>
        <fullName evidence="1">DUF6894 domain-containing protein</fullName>
    </recommendedName>
</protein>
<name>A0ABX1CJJ4_9SPHN</name>
<proteinExistence type="predicted"/>
<dbReference type="RefSeq" id="WP_168132577.1">
    <property type="nucleotide sequence ID" value="NZ_JAAVJH010000001.1"/>
</dbReference>
<dbReference type="Proteomes" id="UP000732399">
    <property type="component" value="Unassembled WGS sequence"/>
</dbReference>
<dbReference type="EMBL" id="JAAVJH010000001">
    <property type="protein sequence ID" value="NJR77063.1"/>
    <property type="molecule type" value="Genomic_DNA"/>
</dbReference>
<dbReference type="InterPro" id="IPR054189">
    <property type="entry name" value="DUF6894"/>
</dbReference>
<dbReference type="Pfam" id="PF21834">
    <property type="entry name" value="DUF6894"/>
    <property type="match status" value="1"/>
</dbReference>
<organism evidence="2 3">
    <name type="scientific">Sphingomonas corticis</name>
    <dbReference type="NCBI Taxonomy" id="2722791"/>
    <lineage>
        <taxon>Bacteria</taxon>
        <taxon>Pseudomonadati</taxon>
        <taxon>Pseudomonadota</taxon>
        <taxon>Alphaproteobacteria</taxon>
        <taxon>Sphingomonadales</taxon>
        <taxon>Sphingomonadaceae</taxon>
        <taxon>Sphingomonas</taxon>
    </lineage>
</organism>
<evidence type="ECO:0000313" key="3">
    <source>
        <dbReference type="Proteomes" id="UP000732399"/>
    </source>
</evidence>
<comment type="caution">
    <text evidence="2">The sequence shown here is derived from an EMBL/GenBank/DDBJ whole genome shotgun (WGS) entry which is preliminary data.</text>
</comment>